<keyword evidence="2" id="KW-1185">Reference proteome</keyword>
<dbReference type="Proteomes" id="UP000276133">
    <property type="component" value="Unassembled WGS sequence"/>
</dbReference>
<dbReference type="AlphaFoldDB" id="A0A3M7RD85"/>
<accession>A0A3M7RD85</accession>
<name>A0A3M7RD85_BRAPC</name>
<dbReference type="EMBL" id="REGN01003668">
    <property type="protein sequence ID" value="RNA21399.1"/>
    <property type="molecule type" value="Genomic_DNA"/>
</dbReference>
<sequence length="80" mass="9483">MYETNDLVILKIRYSAIIKVQNGLIDLIMSFLPNKIKQIMFNKVKLIFHSLDFRLTYDYHSYGIENKNDQGAKDHCYHSN</sequence>
<protein>
    <submittedName>
        <fullName evidence="1">Uncharacterized protein</fullName>
    </submittedName>
</protein>
<organism evidence="1 2">
    <name type="scientific">Brachionus plicatilis</name>
    <name type="common">Marine rotifer</name>
    <name type="synonym">Brachionus muelleri</name>
    <dbReference type="NCBI Taxonomy" id="10195"/>
    <lineage>
        <taxon>Eukaryota</taxon>
        <taxon>Metazoa</taxon>
        <taxon>Spiralia</taxon>
        <taxon>Gnathifera</taxon>
        <taxon>Rotifera</taxon>
        <taxon>Eurotatoria</taxon>
        <taxon>Monogononta</taxon>
        <taxon>Pseudotrocha</taxon>
        <taxon>Ploima</taxon>
        <taxon>Brachionidae</taxon>
        <taxon>Brachionus</taxon>
    </lineage>
</organism>
<comment type="caution">
    <text evidence="1">The sequence shown here is derived from an EMBL/GenBank/DDBJ whole genome shotgun (WGS) entry which is preliminary data.</text>
</comment>
<reference evidence="1 2" key="1">
    <citation type="journal article" date="2018" name="Sci. Rep.">
        <title>Genomic signatures of local adaptation to the degree of environmental predictability in rotifers.</title>
        <authorList>
            <person name="Franch-Gras L."/>
            <person name="Hahn C."/>
            <person name="Garcia-Roger E.M."/>
            <person name="Carmona M.J."/>
            <person name="Serra M."/>
            <person name="Gomez A."/>
        </authorList>
    </citation>
    <scope>NUCLEOTIDE SEQUENCE [LARGE SCALE GENOMIC DNA]</scope>
    <source>
        <strain evidence="1">HYR1</strain>
    </source>
</reference>
<evidence type="ECO:0000313" key="2">
    <source>
        <dbReference type="Proteomes" id="UP000276133"/>
    </source>
</evidence>
<gene>
    <name evidence="1" type="ORF">BpHYR1_026873</name>
</gene>
<evidence type="ECO:0000313" key="1">
    <source>
        <dbReference type="EMBL" id="RNA21399.1"/>
    </source>
</evidence>
<proteinExistence type="predicted"/>